<evidence type="ECO:0000256" key="2">
    <source>
        <dbReference type="ARBA" id="ARBA00006772"/>
    </source>
</evidence>
<feature type="transmembrane region" description="Helical" evidence="6">
    <location>
        <begin position="169"/>
        <end position="201"/>
    </location>
</feature>
<keyword evidence="4 6" id="KW-1133">Transmembrane helix</keyword>
<dbReference type="InterPro" id="IPR001898">
    <property type="entry name" value="SLC13A/DASS"/>
</dbReference>
<dbReference type="Proteomes" id="UP001164746">
    <property type="component" value="Chromosome 17"/>
</dbReference>
<feature type="chain" id="PRO_5045661980" evidence="7">
    <location>
        <begin position="21"/>
        <end position="701"/>
    </location>
</feature>
<feature type="transmembrane region" description="Helical" evidence="6">
    <location>
        <begin position="437"/>
        <end position="458"/>
    </location>
</feature>
<feature type="signal peptide" evidence="7">
    <location>
        <begin position="1"/>
        <end position="20"/>
    </location>
</feature>
<evidence type="ECO:0000256" key="1">
    <source>
        <dbReference type="ARBA" id="ARBA00004141"/>
    </source>
</evidence>
<keyword evidence="3 6" id="KW-0812">Transmembrane</keyword>
<evidence type="ECO:0000256" key="7">
    <source>
        <dbReference type="SAM" id="SignalP"/>
    </source>
</evidence>
<feature type="transmembrane region" description="Helical" evidence="6">
    <location>
        <begin position="273"/>
        <end position="293"/>
    </location>
</feature>
<feature type="transmembrane region" description="Helical" evidence="6">
    <location>
        <begin position="305"/>
        <end position="323"/>
    </location>
</feature>
<reference evidence="8" key="1">
    <citation type="submission" date="2022-11" db="EMBL/GenBank/DDBJ databases">
        <title>Centuries of genome instability and evolution in soft-shell clam transmissible cancer (bioRxiv).</title>
        <authorList>
            <person name="Hart S.F.M."/>
            <person name="Yonemitsu M.A."/>
            <person name="Giersch R.M."/>
            <person name="Beal B.F."/>
            <person name="Arriagada G."/>
            <person name="Davis B.W."/>
            <person name="Ostrander E.A."/>
            <person name="Goff S.P."/>
            <person name="Metzger M.J."/>
        </authorList>
    </citation>
    <scope>NUCLEOTIDE SEQUENCE</scope>
    <source>
        <strain evidence="8">MELC-2E11</strain>
        <tissue evidence="8">Siphon/mantle</tissue>
    </source>
</reference>
<feature type="transmembrane region" description="Helical" evidence="6">
    <location>
        <begin position="6"/>
        <end position="29"/>
    </location>
</feature>
<protein>
    <submittedName>
        <fullName evidence="8">S13A3-like protein</fullName>
    </submittedName>
</protein>
<accession>A0ABY7GCG0</accession>
<name>A0ABY7GCG0_MYAAR</name>
<evidence type="ECO:0000256" key="6">
    <source>
        <dbReference type="SAM" id="Phobius"/>
    </source>
</evidence>
<keyword evidence="7" id="KW-0732">Signal</keyword>
<gene>
    <name evidence="8" type="ORF">MAR_034312</name>
</gene>
<evidence type="ECO:0000313" key="9">
    <source>
        <dbReference type="Proteomes" id="UP001164746"/>
    </source>
</evidence>
<sequence>MFCAMVTTWFLSFWINNTSATAMMIPIILAVCESVKEVRAQSDSGHKQLFCKTEVLVVFASMVMFWLFRNPPNIDGWGKIFIVEDVNNEFRNSVLYADPKMANGNKTAILGSESDGRRISGLSIWIEMNSRRSDSENRSFLTKSTLNLLITIKQPVALFQSVSVGINPLYLMVTTAIACSFAFVLPLAAPGTALVFATGYLSIPDKTSDVRSIRKCDVLIFRDYDPELKMESKCAYVIIVMAVMWLTEAVPIPVTSLFPVFLFPMVGVAPARVISSAYFTDISMLLLGGLLIAMALEETRLHTRISLLMLGAMVTTWFLSFWINNTSATAMMIPIILAVCESVKEVRAQSAEEEAVLVTYDSNDQVEITINQTCKEDENHEFKALAKALCLSVAYGAFCGGMATITGTPPNLVLKDVVDKLYRDNGQNESPISFTSWIVFAFPLSLVTMVIGWLWLAFRFLGSSCFRRMDPEAKAAINGVIRKRAKALGPISFAETEVVIVFVSMVIFWLFRNPPNIDGWGKIFVDEDVNNGLRDPILYADSEMANGNKTATLGRVDFSGRRISGLSVWIGNEFKAFGQSEPIVLNAIILVVVGMVTEVMSNPATAQLFIPILRDMSVSVGINPLYLMITSAIACSFAFMLPVAAPPTAIVFATGYISIPDMDGTMVGTQMNSSLATTASVWLKGNETLPNIDSAHNNADE</sequence>
<comment type="similarity">
    <text evidence="2">Belongs to the SLC13A/DASS transporter (TC 2.A.47) family. NADC subfamily.</text>
</comment>
<feature type="transmembrane region" description="Helical" evidence="6">
    <location>
        <begin position="234"/>
        <end position="261"/>
    </location>
</feature>
<dbReference type="EMBL" id="CP111028">
    <property type="protein sequence ID" value="WAR31770.1"/>
    <property type="molecule type" value="Genomic_DNA"/>
</dbReference>
<feature type="transmembrane region" description="Helical" evidence="6">
    <location>
        <begin position="625"/>
        <end position="645"/>
    </location>
</feature>
<evidence type="ECO:0000256" key="3">
    <source>
        <dbReference type="ARBA" id="ARBA00022692"/>
    </source>
</evidence>
<keyword evidence="5 6" id="KW-0472">Membrane</keyword>
<dbReference type="PANTHER" id="PTHR10283">
    <property type="entry name" value="SOLUTE CARRIER FAMILY 13 MEMBER"/>
    <property type="match status" value="1"/>
</dbReference>
<evidence type="ECO:0000313" key="8">
    <source>
        <dbReference type="EMBL" id="WAR31770.1"/>
    </source>
</evidence>
<feature type="transmembrane region" description="Helical" evidence="6">
    <location>
        <begin position="491"/>
        <end position="511"/>
    </location>
</feature>
<organism evidence="8 9">
    <name type="scientific">Mya arenaria</name>
    <name type="common">Soft-shell clam</name>
    <dbReference type="NCBI Taxonomy" id="6604"/>
    <lineage>
        <taxon>Eukaryota</taxon>
        <taxon>Metazoa</taxon>
        <taxon>Spiralia</taxon>
        <taxon>Lophotrochozoa</taxon>
        <taxon>Mollusca</taxon>
        <taxon>Bivalvia</taxon>
        <taxon>Autobranchia</taxon>
        <taxon>Heteroconchia</taxon>
        <taxon>Euheterodonta</taxon>
        <taxon>Imparidentia</taxon>
        <taxon>Neoheterodontei</taxon>
        <taxon>Myida</taxon>
        <taxon>Myoidea</taxon>
        <taxon>Myidae</taxon>
        <taxon>Mya</taxon>
    </lineage>
</organism>
<dbReference type="PANTHER" id="PTHR10283:SF82">
    <property type="entry name" value="SOLUTE CARRIER FAMILY 13 MEMBER 2"/>
    <property type="match status" value="1"/>
</dbReference>
<keyword evidence="9" id="KW-1185">Reference proteome</keyword>
<feature type="transmembrane region" description="Helical" evidence="6">
    <location>
        <begin position="583"/>
        <end position="604"/>
    </location>
</feature>
<evidence type="ECO:0000256" key="4">
    <source>
        <dbReference type="ARBA" id="ARBA00022989"/>
    </source>
</evidence>
<dbReference type="Pfam" id="PF00939">
    <property type="entry name" value="Na_sulph_symp"/>
    <property type="match status" value="2"/>
</dbReference>
<evidence type="ECO:0000256" key="5">
    <source>
        <dbReference type="ARBA" id="ARBA00023136"/>
    </source>
</evidence>
<proteinExistence type="inferred from homology"/>
<comment type="subcellular location">
    <subcellularLocation>
        <location evidence="1">Membrane</location>
        <topology evidence="1">Multi-pass membrane protein</topology>
    </subcellularLocation>
</comment>